<feature type="transmembrane region" description="Helical" evidence="5">
    <location>
        <begin position="99"/>
        <end position="119"/>
    </location>
</feature>
<reference evidence="6" key="1">
    <citation type="submission" date="2020-10" db="EMBL/GenBank/DDBJ databases">
        <authorList>
            <person name="Gilroy R."/>
        </authorList>
    </citation>
    <scope>NUCLEOTIDE SEQUENCE</scope>
    <source>
        <strain evidence="6">ChiW13-3771</strain>
    </source>
</reference>
<dbReference type="Gene3D" id="1.20.1540.10">
    <property type="entry name" value="Rhomboid-like"/>
    <property type="match status" value="1"/>
</dbReference>
<feature type="transmembrane region" description="Helical" evidence="5">
    <location>
        <begin position="181"/>
        <end position="201"/>
    </location>
</feature>
<evidence type="ECO:0000256" key="1">
    <source>
        <dbReference type="ARBA" id="ARBA00004141"/>
    </source>
</evidence>
<dbReference type="InterPro" id="IPR035952">
    <property type="entry name" value="Rhomboid-like_sf"/>
</dbReference>
<evidence type="ECO:0000313" key="6">
    <source>
        <dbReference type="EMBL" id="HIR88722.1"/>
    </source>
</evidence>
<feature type="transmembrane region" description="Helical" evidence="5">
    <location>
        <begin position="125"/>
        <end position="142"/>
    </location>
</feature>
<feature type="transmembrane region" description="Helical" evidence="5">
    <location>
        <begin position="147"/>
        <end position="169"/>
    </location>
</feature>
<sequence>MKWIDKMQRKFGRYAIPNLMNYIIILNVIGFVLYMLNPIFLSFINWDMDLILRGQIWRLVSFLLMPPSTNLLSLLLFCFVYSMIGNTLERIWGSFRMNLYLFTGILGHILAGILIYFIADFNVQLSTVYLNSSLFFALAATFPDAQFYLYFVIPIKAKWMAILSGAMYVFEMIQGSWSTRILIVLSLINFVIFFLGTRDLNRIRPKEIKRRQEFKRQIRPNTQTKHKCAICGRTEKDGDDLEFRYCSKCEGAYEYCQDHLYTHKHVTTKHSYEKQ</sequence>
<accession>A0A9D1EE49</accession>
<evidence type="ECO:0000313" key="7">
    <source>
        <dbReference type="Proteomes" id="UP000824201"/>
    </source>
</evidence>
<dbReference type="SUPFAM" id="SSF144091">
    <property type="entry name" value="Rhomboid-like"/>
    <property type="match status" value="1"/>
</dbReference>
<comment type="subcellular location">
    <subcellularLocation>
        <location evidence="1">Membrane</location>
        <topology evidence="1">Multi-pass membrane protein</topology>
    </subcellularLocation>
</comment>
<feature type="transmembrane region" description="Helical" evidence="5">
    <location>
        <begin position="56"/>
        <end position="79"/>
    </location>
</feature>
<evidence type="ECO:0000256" key="4">
    <source>
        <dbReference type="ARBA" id="ARBA00023136"/>
    </source>
</evidence>
<keyword evidence="4 5" id="KW-0472">Membrane</keyword>
<dbReference type="AlphaFoldDB" id="A0A9D1EE49"/>
<name>A0A9D1EE49_9FIRM</name>
<dbReference type="GO" id="GO:0016020">
    <property type="term" value="C:membrane"/>
    <property type="evidence" value="ECO:0007669"/>
    <property type="project" value="UniProtKB-SubCell"/>
</dbReference>
<comment type="caution">
    <text evidence="6">The sequence shown here is derived from an EMBL/GenBank/DDBJ whole genome shotgun (WGS) entry which is preliminary data.</text>
</comment>
<evidence type="ECO:0008006" key="8">
    <source>
        <dbReference type="Google" id="ProtNLM"/>
    </source>
</evidence>
<gene>
    <name evidence="6" type="ORF">IAC96_07210</name>
</gene>
<reference evidence="6" key="2">
    <citation type="journal article" date="2021" name="PeerJ">
        <title>Extensive microbial diversity within the chicken gut microbiome revealed by metagenomics and culture.</title>
        <authorList>
            <person name="Gilroy R."/>
            <person name="Ravi A."/>
            <person name="Getino M."/>
            <person name="Pursley I."/>
            <person name="Horton D.L."/>
            <person name="Alikhan N.F."/>
            <person name="Baker D."/>
            <person name="Gharbi K."/>
            <person name="Hall N."/>
            <person name="Watson M."/>
            <person name="Adriaenssens E.M."/>
            <person name="Foster-Nyarko E."/>
            <person name="Jarju S."/>
            <person name="Secka A."/>
            <person name="Antonio M."/>
            <person name="Oren A."/>
            <person name="Chaudhuri R.R."/>
            <person name="La Ragione R."/>
            <person name="Hildebrand F."/>
            <person name="Pallen M.J."/>
        </authorList>
    </citation>
    <scope>NUCLEOTIDE SEQUENCE</scope>
    <source>
        <strain evidence="6">ChiW13-3771</strain>
    </source>
</reference>
<keyword evidence="3 5" id="KW-1133">Transmembrane helix</keyword>
<evidence type="ECO:0000256" key="2">
    <source>
        <dbReference type="ARBA" id="ARBA00022692"/>
    </source>
</evidence>
<feature type="transmembrane region" description="Helical" evidence="5">
    <location>
        <begin position="21"/>
        <end position="44"/>
    </location>
</feature>
<keyword evidence="2 5" id="KW-0812">Transmembrane</keyword>
<proteinExistence type="predicted"/>
<dbReference type="EMBL" id="DVHN01000085">
    <property type="protein sequence ID" value="HIR88722.1"/>
    <property type="molecule type" value="Genomic_DNA"/>
</dbReference>
<evidence type="ECO:0000256" key="3">
    <source>
        <dbReference type="ARBA" id="ARBA00022989"/>
    </source>
</evidence>
<protein>
    <recommendedName>
        <fullName evidence="8">Peptidase S54 rhomboid domain-containing protein</fullName>
    </recommendedName>
</protein>
<organism evidence="6 7">
    <name type="scientific">Candidatus Fimimorpha faecalis</name>
    <dbReference type="NCBI Taxonomy" id="2840824"/>
    <lineage>
        <taxon>Bacteria</taxon>
        <taxon>Bacillati</taxon>
        <taxon>Bacillota</taxon>
        <taxon>Clostridia</taxon>
        <taxon>Eubacteriales</taxon>
        <taxon>Candidatus Fimimorpha</taxon>
    </lineage>
</organism>
<evidence type="ECO:0000256" key="5">
    <source>
        <dbReference type="SAM" id="Phobius"/>
    </source>
</evidence>
<dbReference type="Proteomes" id="UP000824201">
    <property type="component" value="Unassembled WGS sequence"/>
</dbReference>